<dbReference type="AlphaFoldDB" id="A0A2Z2NS31"/>
<evidence type="ECO:0000313" key="3">
    <source>
        <dbReference type="Proteomes" id="UP000250079"/>
    </source>
</evidence>
<feature type="signal peptide" evidence="1">
    <location>
        <begin position="1"/>
        <end position="31"/>
    </location>
</feature>
<evidence type="ECO:0000256" key="1">
    <source>
        <dbReference type="SAM" id="SignalP"/>
    </source>
</evidence>
<evidence type="ECO:0008006" key="4">
    <source>
        <dbReference type="Google" id="ProtNLM"/>
    </source>
</evidence>
<dbReference type="KEGG" id="gai:IMCC3135_21025"/>
<dbReference type="InterPro" id="IPR025566">
    <property type="entry name" value="DUF4331"/>
</dbReference>
<dbReference type="RefSeq" id="WP_169727501.1">
    <property type="nucleotide sequence ID" value="NZ_CP018632.1"/>
</dbReference>
<sequence length="233" mass="24613">MTKIRSKVCIVKKYCITAACSTLLASGAAYSADHADSPNQRGSLAARQADITDVYAFMNPSDSDELVLMLLVAPDASGVLPDSEPTPTFASDISYNILMQNYSGTTAGDHLRISCMFTDATPQVVFCGLDSLSVSGDVGTTTATEGLRVFTGITDDPFFFNSGGLNATFNADPPSPMFEEGANPDSPFVNATGQFNAFADQNVLAIVIGVDRDLVTNNQASPELRLWAATAPM</sequence>
<accession>A0A2Z2NS31</accession>
<evidence type="ECO:0000313" key="2">
    <source>
        <dbReference type="EMBL" id="ASJ74282.1"/>
    </source>
</evidence>
<protein>
    <recommendedName>
        <fullName evidence="4">DUF4331 domain-containing protein</fullName>
    </recommendedName>
</protein>
<keyword evidence="1" id="KW-0732">Signal</keyword>
<dbReference type="EMBL" id="CP018632">
    <property type="protein sequence ID" value="ASJ74282.1"/>
    <property type="molecule type" value="Genomic_DNA"/>
</dbReference>
<dbReference type="Pfam" id="PF14224">
    <property type="entry name" value="DUF4331"/>
    <property type="match status" value="1"/>
</dbReference>
<feature type="chain" id="PRO_5016395182" description="DUF4331 domain-containing protein" evidence="1">
    <location>
        <begin position="32"/>
        <end position="233"/>
    </location>
</feature>
<name>A0A2Z2NS31_9GAMM</name>
<dbReference type="Proteomes" id="UP000250079">
    <property type="component" value="Chromosome"/>
</dbReference>
<keyword evidence="3" id="KW-1185">Reference proteome</keyword>
<proteinExistence type="predicted"/>
<organism evidence="2 3">
    <name type="scientific">Granulosicoccus antarcticus IMCC3135</name>
    <dbReference type="NCBI Taxonomy" id="1192854"/>
    <lineage>
        <taxon>Bacteria</taxon>
        <taxon>Pseudomonadati</taxon>
        <taxon>Pseudomonadota</taxon>
        <taxon>Gammaproteobacteria</taxon>
        <taxon>Chromatiales</taxon>
        <taxon>Granulosicoccaceae</taxon>
        <taxon>Granulosicoccus</taxon>
    </lineage>
</organism>
<reference evidence="2 3" key="1">
    <citation type="submission" date="2016-12" db="EMBL/GenBank/DDBJ databases">
        <authorList>
            <person name="Song W.-J."/>
            <person name="Kurnit D.M."/>
        </authorList>
    </citation>
    <scope>NUCLEOTIDE SEQUENCE [LARGE SCALE GENOMIC DNA]</scope>
    <source>
        <strain evidence="2 3">IMCC3135</strain>
    </source>
</reference>
<gene>
    <name evidence="2" type="ORF">IMCC3135_21025</name>
</gene>